<evidence type="ECO:0000259" key="9">
    <source>
        <dbReference type="PROSITE" id="PS01124"/>
    </source>
</evidence>
<comment type="subcellular location">
    <subcellularLocation>
        <location evidence="1">Cytoplasm</location>
    </subcellularLocation>
</comment>
<reference evidence="12" key="1">
    <citation type="submission" date="2016-10" db="EMBL/GenBank/DDBJ databases">
        <authorList>
            <person name="Varghese N."/>
            <person name="Submissions S."/>
        </authorList>
    </citation>
    <scope>NUCLEOTIDE SEQUENCE [LARGE SCALE GENOMIC DNA]</scope>
    <source>
        <strain evidence="12">CCM7597</strain>
    </source>
</reference>
<dbReference type="GO" id="GO:0005737">
    <property type="term" value="C:cytoplasm"/>
    <property type="evidence" value="ECO:0007669"/>
    <property type="project" value="UniProtKB-SubCell"/>
</dbReference>
<dbReference type="STRING" id="571932.SAMN05421743_10431"/>
<evidence type="ECO:0000256" key="8">
    <source>
        <dbReference type="PROSITE-ProRule" id="PRU00169"/>
    </source>
</evidence>
<accession>A0A1H4ABI7</accession>
<name>A0A1H4ABI7_9BACI</name>
<evidence type="ECO:0000256" key="4">
    <source>
        <dbReference type="ARBA" id="ARBA00023012"/>
    </source>
</evidence>
<gene>
    <name evidence="11" type="ORF">SAMN05421743_10431</name>
</gene>
<dbReference type="InterPro" id="IPR009057">
    <property type="entry name" value="Homeodomain-like_sf"/>
</dbReference>
<dbReference type="GO" id="GO:0000160">
    <property type="term" value="P:phosphorelay signal transduction system"/>
    <property type="evidence" value="ECO:0007669"/>
    <property type="project" value="UniProtKB-KW"/>
</dbReference>
<feature type="domain" description="Response regulatory" evidence="10">
    <location>
        <begin position="3"/>
        <end position="120"/>
    </location>
</feature>
<dbReference type="PANTHER" id="PTHR42713">
    <property type="entry name" value="HISTIDINE KINASE-RELATED"/>
    <property type="match status" value="1"/>
</dbReference>
<dbReference type="Gene3D" id="3.40.50.2300">
    <property type="match status" value="1"/>
</dbReference>
<organism evidence="11 12">
    <name type="scientific">Thalassobacillus cyri</name>
    <dbReference type="NCBI Taxonomy" id="571932"/>
    <lineage>
        <taxon>Bacteria</taxon>
        <taxon>Bacillati</taxon>
        <taxon>Bacillota</taxon>
        <taxon>Bacilli</taxon>
        <taxon>Bacillales</taxon>
        <taxon>Bacillaceae</taxon>
        <taxon>Thalassobacillus</taxon>
    </lineage>
</organism>
<dbReference type="SUPFAM" id="SSF46689">
    <property type="entry name" value="Homeodomain-like"/>
    <property type="match status" value="2"/>
</dbReference>
<proteinExistence type="predicted"/>
<keyword evidence="5" id="KW-0805">Transcription regulation</keyword>
<dbReference type="OrthoDB" id="342399at2"/>
<dbReference type="Pfam" id="PF00072">
    <property type="entry name" value="Response_reg"/>
    <property type="match status" value="1"/>
</dbReference>
<dbReference type="GO" id="GO:0043565">
    <property type="term" value="F:sequence-specific DNA binding"/>
    <property type="evidence" value="ECO:0007669"/>
    <property type="project" value="InterPro"/>
</dbReference>
<dbReference type="PROSITE" id="PS01124">
    <property type="entry name" value="HTH_ARAC_FAMILY_2"/>
    <property type="match status" value="1"/>
</dbReference>
<dbReference type="InterPro" id="IPR011006">
    <property type="entry name" value="CheY-like_superfamily"/>
</dbReference>
<dbReference type="InterPro" id="IPR018060">
    <property type="entry name" value="HTH_AraC"/>
</dbReference>
<dbReference type="InterPro" id="IPR001789">
    <property type="entry name" value="Sig_transdc_resp-reg_receiver"/>
</dbReference>
<dbReference type="Gene3D" id="1.10.10.60">
    <property type="entry name" value="Homeodomain-like"/>
    <property type="match status" value="2"/>
</dbReference>
<dbReference type="RefSeq" id="WP_093043490.1">
    <property type="nucleotide sequence ID" value="NZ_FNQR01000004.1"/>
</dbReference>
<dbReference type="SUPFAM" id="SSF52172">
    <property type="entry name" value="CheY-like"/>
    <property type="match status" value="1"/>
</dbReference>
<keyword evidence="6" id="KW-0238">DNA-binding</keyword>
<evidence type="ECO:0000256" key="1">
    <source>
        <dbReference type="ARBA" id="ARBA00004496"/>
    </source>
</evidence>
<dbReference type="CDD" id="cd17536">
    <property type="entry name" value="REC_YesN-like"/>
    <property type="match status" value="1"/>
</dbReference>
<evidence type="ECO:0000256" key="3">
    <source>
        <dbReference type="ARBA" id="ARBA00022553"/>
    </source>
</evidence>
<dbReference type="AlphaFoldDB" id="A0A1H4ABI7"/>
<evidence type="ECO:0000313" key="11">
    <source>
        <dbReference type="EMBL" id="SEA32904.1"/>
    </source>
</evidence>
<evidence type="ECO:0000256" key="5">
    <source>
        <dbReference type="ARBA" id="ARBA00023015"/>
    </source>
</evidence>
<keyword evidence="7" id="KW-0804">Transcription</keyword>
<sequence>MKKIFLLDDEVQVREGIKNSVDWANKGFDYCGDAPDGEVALPLIKKQQPDIVITDIKMPFMDGLELSRILREEMPDTKIIILSGHDEFEYAREAMRIQIADYCLKPISADELLKTLYKVSSQIDQEALEKKKMNELQNEATKNRTRYQETFLNEVCEGSFSPSDAVKKAAQLEVELIASFYYVLLLETESIPIDIIDSIQTDYPCLSFKSTKKEMVFIMKGETESRIHEERYEVKERLADKIKQDIERPILYGFGKVESRIHGISLSYSQAVEDKNYNKMVQRNKAQDSEENILHNDEMFISNRNELISFLKNGDPTEITAFAKSYTSLIEASNNSAAFFLYYSLIDFTLTIKQYLKEQEIEDVVLLKEMANREVLAGWIKEYSEVESYIADMLQLVMKSGIFSSGKVNPLIRKAQDYIQEHFNDSELSLQTVADKVNVSPSYFSRMFSKETGKTLVEYITSIRIEHAKKLLKSTNQRTYEIAQRVGYSDSHYFCNLFKKVTGMTTRQYKIRG</sequence>
<feature type="modified residue" description="4-aspartylphosphate" evidence="8">
    <location>
        <position position="55"/>
    </location>
</feature>
<dbReference type="InterPro" id="IPR051552">
    <property type="entry name" value="HptR"/>
</dbReference>
<evidence type="ECO:0000259" key="10">
    <source>
        <dbReference type="PROSITE" id="PS50110"/>
    </source>
</evidence>
<feature type="domain" description="HTH araC/xylS-type" evidence="9">
    <location>
        <begin position="413"/>
        <end position="512"/>
    </location>
</feature>
<dbReference type="PANTHER" id="PTHR42713:SF3">
    <property type="entry name" value="TRANSCRIPTIONAL REGULATORY PROTEIN HPTR"/>
    <property type="match status" value="1"/>
</dbReference>
<protein>
    <submittedName>
        <fullName evidence="11">Two-component system, response regulator YesN</fullName>
    </submittedName>
</protein>
<evidence type="ECO:0000256" key="2">
    <source>
        <dbReference type="ARBA" id="ARBA00022490"/>
    </source>
</evidence>
<dbReference type="SMART" id="SM00342">
    <property type="entry name" value="HTH_ARAC"/>
    <property type="match status" value="1"/>
</dbReference>
<keyword evidence="3 8" id="KW-0597">Phosphoprotein</keyword>
<keyword evidence="12" id="KW-1185">Reference proteome</keyword>
<dbReference type="GO" id="GO:0003700">
    <property type="term" value="F:DNA-binding transcription factor activity"/>
    <property type="evidence" value="ECO:0007669"/>
    <property type="project" value="InterPro"/>
</dbReference>
<dbReference type="Proteomes" id="UP000198584">
    <property type="component" value="Unassembled WGS sequence"/>
</dbReference>
<dbReference type="PROSITE" id="PS50110">
    <property type="entry name" value="RESPONSE_REGULATORY"/>
    <property type="match status" value="1"/>
</dbReference>
<evidence type="ECO:0000256" key="6">
    <source>
        <dbReference type="ARBA" id="ARBA00023125"/>
    </source>
</evidence>
<dbReference type="SMART" id="SM00448">
    <property type="entry name" value="REC"/>
    <property type="match status" value="1"/>
</dbReference>
<keyword evidence="2" id="KW-0963">Cytoplasm</keyword>
<dbReference type="EMBL" id="FNQR01000004">
    <property type="protein sequence ID" value="SEA32904.1"/>
    <property type="molecule type" value="Genomic_DNA"/>
</dbReference>
<keyword evidence="4" id="KW-0902">Two-component regulatory system</keyword>
<dbReference type="Pfam" id="PF12833">
    <property type="entry name" value="HTH_18"/>
    <property type="match status" value="1"/>
</dbReference>
<evidence type="ECO:0000256" key="7">
    <source>
        <dbReference type="ARBA" id="ARBA00023163"/>
    </source>
</evidence>
<evidence type="ECO:0000313" key="12">
    <source>
        <dbReference type="Proteomes" id="UP000198584"/>
    </source>
</evidence>